<dbReference type="AlphaFoldDB" id="A0A4S2EEQ1"/>
<dbReference type="InterPro" id="IPR052529">
    <property type="entry name" value="Bact_Transport_Assoc"/>
</dbReference>
<evidence type="ECO:0000313" key="3">
    <source>
        <dbReference type="EMBL" id="TGY54238.1"/>
    </source>
</evidence>
<dbReference type="RefSeq" id="WP_135959962.1">
    <property type="nucleotide sequence ID" value="NZ_SRYM01000075.1"/>
</dbReference>
<dbReference type="PANTHER" id="PTHR30590">
    <property type="entry name" value="INNER MEMBRANE PROTEIN"/>
    <property type="match status" value="1"/>
</dbReference>
<feature type="transmembrane region" description="Helical" evidence="1">
    <location>
        <begin position="265"/>
        <end position="285"/>
    </location>
</feature>
<organism evidence="3 4">
    <name type="scientific">Parabacteroides distasonis</name>
    <dbReference type="NCBI Taxonomy" id="823"/>
    <lineage>
        <taxon>Bacteria</taxon>
        <taxon>Pseudomonadati</taxon>
        <taxon>Bacteroidota</taxon>
        <taxon>Bacteroidia</taxon>
        <taxon>Bacteroidales</taxon>
        <taxon>Tannerellaceae</taxon>
        <taxon>Parabacteroides</taxon>
    </lineage>
</organism>
<gene>
    <name evidence="3" type="ORF">E5342_17640</name>
</gene>
<dbReference type="Pfam" id="PF04235">
    <property type="entry name" value="DUF418"/>
    <property type="match status" value="1"/>
</dbReference>
<evidence type="ECO:0000313" key="4">
    <source>
        <dbReference type="Proteomes" id="UP000310032"/>
    </source>
</evidence>
<dbReference type="InterPro" id="IPR007349">
    <property type="entry name" value="DUF418"/>
</dbReference>
<feature type="transmembrane region" description="Helical" evidence="1">
    <location>
        <begin position="152"/>
        <end position="170"/>
    </location>
</feature>
<dbReference type="EMBL" id="SRYM01000075">
    <property type="protein sequence ID" value="TGY54238.1"/>
    <property type="molecule type" value="Genomic_DNA"/>
</dbReference>
<evidence type="ECO:0000259" key="2">
    <source>
        <dbReference type="Pfam" id="PF04235"/>
    </source>
</evidence>
<feature type="transmembrane region" description="Helical" evidence="1">
    <location>
        <begin position="77"/>
        <end position="95"/>
    </location>
</feature>
<accession>A0A4S2EEQ1</accession>
<dbReference type="Proteomes" id="UP000310032">
    <property type="component" value="Unassembled WGS sequence"/>
</dbReference>
<feature type="transmembrane region" description="Helical" evidence="1">
    <location>
        <begin position="130"/>
        <end position="147"/>
    </location>
</feature>
<dbReference type="PANTHER" id="PTHR30590:SF2">
    <property type="entry name" value="INNER MEMBRANE PROTEIN"/>
    <property type="match status" value="1"/>
</dbReference>
<reference evidence="3 4" key="1">
    <citation type="submission" date="2019-04" db="EMBL/GenBank/DDBJ databases">
        <title>Microbes associate with the intestines of laboratory mice.</title>
        <authorList>
            <person name="Navarre W."/>
            <person name="Wong E."/>
            <person name="Huang K."/>
            <person name="Tropini C."/>
            <person name="Ng K."/>
            <person name="Yu B."/>
        </authorList>
    </citation>
    <scope>NUCLEOTIDE SEQUENCE [LARGE SCALE GENOMIC DNA]</scope>
    <source>
        <strain evidence="3 4">NM39_I3</strain>
    </source>
</reference>
<feature type="transmembrane region" description="Helical" evidence="1">
    <location>
        <begin position="365"/>
        <end position="390"/>
    </location>
</feature>
<keyword evidence="1" id="KW-0812">Transmembrane</keyword>
<feature type="transmembrane region" description="Helical" evidence="1">
    <location>
        <begin position="107"/>
        <end position="124"/>
    </location>
</feature>
<keyword evidence="1" id="KW-1133">Transmembrane helix</keyword>
<sequence length="416" mass="47098">MEPESVTNHTAIPISSSERYAILDVLRGLALLGIALANFPEFSLYSFLPVEAAGAMPTAGIDRIVRYLQYIFIDGKFYTIFSLLFGIGFSIIITNAARKGANGFRIFYRRMFVLMLIGFLHLMFLWSGDILMLYALLGMLLPLFRNLPNRALLVWAFVLMAIPVVVDFAVELSGIYPSASVVELQQFYCNRYGITDENFAYWLRDAKHYSGTFEFLIQGALVRVQEFIDGNRYFKVMGLFLLGFCIGRNRLYANLSDLVPQLKRIACYGFIVGLPLSFIYAWSAMNGRPWGWGTHAVLYFTSVFPLGFAYVAGICLCYLRRPQWKGFRFSAMSGRMALTNYIGQSVFGMLLFYGIGFGFGAGVGLVYVVLIAAGAWIVQALFSSVWLHLCQFGPLEWIWRMFTYGKVFKLIKERNG</sequence>
<protein>
    <submittedName>
        <fullName evidence="3">DUF418 domain-containing protein</fullName>
    </submittedName>
</protein>
<name>A0A4S2EEQ1_PARDI</name>
<keyword evidence="1" id="KW-0472">Membrane</keyword>
<feature type="transmembrane region" description="Helical" evidence="1">
    <location>
        <begin position="297"/>
        <end position="319"/>
    </location>
</feature>
<feature type="domain" description="DUF418" evidence="2">
    <location>
        <begin position="247"/>
        <end position="406"/>
    </location>
</feature>
<evidence type="ECO:0000256" key="1">
    <source>
        <dbReference type="SAM" id="Phobius"/>
    </source>
</evidence>
<comment type="caution">
    <text evidence="3">The sequence shown here is derived from an EMBL/GenBank/DDBJ whole genome shotgun (WGS) entry which is preliminary data.</text>
</comment>
<proteinExistence type="predicted"/>
<feature type="transmembrane region" description="Helical" evidence="1">
    <location>
        <begin position="233"/>
        <end position="253"/>
    </location>
</feature>